<accession>A0A9D3LW39</accession>
<keyword evidence="2" id="KW-1185">Reference proteome</keyword>
<evidence type="ECO:0000313" key="1">
    <source>
        <dbReference type="EMBL" id="KAG5835893.1"/>
    </source>
</evidence>
<comment type="caution">
    <text evidence="1">The sequence shown here is derived from an EMBL/GenBank/DDBJ whole genome shotgun (WGS) entry which is preliminary data.</text>
</comment>
<dbReference type="AlphaFoldDB" id="A0A9D3LW39"/>
<gene>
    <name evidence="1" type="ORF">ANANG_G00248820</name>
</gene>
<dbReference type="Proteomes" id="UP001044222">
    <property type="component" value="Chromosome 14"/>
</dbReference>
<protein>
    <submittedName>
        <fullName evidence="1">Uncharacterized protein</fullName>
    </submittedName>
</protein>
<proteinExistence type="predicted"/>
<organism evidence="1 2">
    <name type="scientific">Anguilla anguilla</name>
    <name type="common">European freshwater eel</name>
    <name type="synonym">Muraena anguilla</name>
    <dbReference type="NCBI Taxonomy" id="7936"/>
    <lineage>
        <taxon>Eukaryota</taxon>
        <taxon>Metazoa</taxon>
        <taxon>Chordata</taxon>
        <taxon>Craniata</taxon>
        <taxon>Vertebrata</taxon>
        <taxon>Euteleostomi</taxon>
        <taxon>Actinopterygii</taxon>
        <taxon>Neopterygii</taxon>
        <taxon>Teleostei</taxon>
        <taxon>Anguilliformes</taxon>
        <taxon>Anguillidae</taxon>
        <taxon>Anguilla</taxon>
    </lineage>
</organism>
<name>A0A9D3LW39_ANGAN</name>
<reference evidence="1" key="1">
    <citation type="submission" date="2021-01" db="EMBL/GenBank/DDBJ databases">
        <title>A chromosome-scale assembly of European eel, Anguilla anguilla.</title>
        <authorList>
            <person name="Henkel C."/>
            <person name="Jong-Raadsen S.A."/>
            <person name="Dufour S."/>
            <person name="Weltzien F.-A."/>
            <person name="Palstra A.P."/>
            <person name="Pelster B."/>
            <person name="Spaink H.P."/>
            <person name="Van Den Thillart G.E."/>
            <person name="Jansen H."/>
            <person name="Zahm M."/>
            <person name="Klopp C."/>
            <person name="Cedric C."/>
            <person name="Louis A."/>
            <person name="Berthelot C."/>
            <person name="Parey E."/>
            <person name="Roest Crollius H."/>
            <person name="Montfort J."/>
            <person name="Robinson-Rechavi M."/>
            <person name="Bucao C."/>
            <person name="Bouchez O."/>
            <person name="Gislard M."/>
            <person name="Lluch J."/>
            <person name="Milhes M."/>
            <person name="Lampietro C."/>
            <person name="Lopez Roques C."/>
            <person name="Donnadieu C."/>
            <person name="Braasch I."/>
            <person name="Desvignes T."/>
            <person name="Postlethwait J."/>
            <person name="Bobe J."/>
            <person name="Guiguen Y."/>
            <person name="Dirks R."/>
        </authorList>
    </citation>
    <scope>NUCLEOTIDE SEQUENCE</scope>
    <source>
        <strain evidence="1">Tag_6206</strain>
        <tissue evidence="1">Liver</tissue>
    </source>
</reference>
<sequence>MVTFDVLRSVVFFYIKTPLRVKEAGLEELIPTTWWPTRFDKEGRDEGEQKEESGEERLRRRAYERGCQRLKKRIEVVEELQVQILRLMLNNKDKGTGGEASRYIFLNKFRKFLQENASNRGNPTVLCPPEYMVCFLHRLITAVRGYWDEGRRKSVGCVSSEEAYVPPQLFYNGKVDYFDLQRLGAPLSPQENPER</sequence>
<dbReference type="EMBL" id="JAFIRN010000014">
    <property type="protein sequence ID" value="KAG5835893.1"/>
    <property type="molecule type" value="Genomic_DNA"/>
</dbReference>
<evidence type="ECO:0000313" key="2">
    <source>
        <dbReference type="Proteomes" id="UP001044222"/>
    </source>
</evidence>